<keyword evidence="2" id="KW-1185">Reference proteome</keyword>
<organism evidence="1 2">
    <name type="scientific">Streptomyces crystallinus</name>
    <dbReference type="NCBI Taxonomy" id="68191"/>
    <lineage>
        <taxon>Bacteria</taxon>
        <taxon>Bacillati</taxon>
        <taxon>Actinomycetota</taxon>
        <taxon>Actinomycetes</taxon>
        <taxon>Kitasatosporales</taxon>
        <taxon>Streptomycetaceae</taxon>
        <taxon>Streptomyces</taxon>
    </lineage>
</organism>
<evidence type="ECO:0008006" key="3">
    <source>
        <dbReference type="Google" id="ProtNLM"/>
    </source>
</evidence>
<sequence>MRIRRQEANAPRTTRSRARRLTRWLAVGVVPAAVLALSTPAHAGVLVFSNGFEGSQLDKWDHLTGDDARAGFEVNTATAHWGQNNGWLYARQGWAREGTWAALNGISWNSTCAARIYVWPQNGVQFALRVWDANGNKLGETVPWLNANSAYQAVDTPAWSPRGNTNVFVEAVISSYDGTSRTVRIDDLAVQCTTDS</sequence>
<reference evidence="2" key="1">
    <citation type="journal article" date="2019" name="Int. J. Syst. Evol. Microbiol.">
        <title>The Global Catalogue of Microorganisms (GCM) 10K type strain sequencing project: providing services to taxonomists for standard genome sequencing and annotation.</title>
        <authorList>
            <consortium name="The Broad Institute Genomics Platform"/>
            <consortium name="The Broad Institute Genome Sequencing Center for Infectious Disease"/>
            <person name="Wu L."/>
            <person name="Ma J."/>
        </authorList>
    </citation>
    <scope>NUCLEOTIDE SEQUENCE [LARGE SCALE GENOMIC DNA]</scope>
    <source>
        <strain evidence="2">JCM 5067</strain>
    </source>
</reference>
<dbReference type="Proteomes" id="UP001500668">
    <property type="component" value="Unassembled WGS sequence"/>
</dbReference>
<evidence type="ECO:0000313" key="2">
    <source>
        <dbReference type="Proteomes" id="UP001500668"/>
    </source>
</evidence>
<accession>A0ABP3QT02</accession>
<dbReference type="EMBL" id="BAAACA010000014">
    <property type="protein sequence ID" value="GAA0593763.1"/>
    <property type="molecule type" value="Genomic_DNA"/>
</dbReference>
<comment type="caution">
    <text evidence="1">The sequence shown here is derived from an EMBL/GenBank/DDBJ whole genome shotgun (WGS) entry which is preliminary data.</text>
</comment>
<proteinExistence type="predicted"/>
<name>A0ABP3QT02_9ACTN</name>
<protein>
    <recommendedName>
        <fullName evidence="3">Secreted protein</fullName>
    </recommendedName>
</protein>
<gene>
    <name evidence="1" type="ORF">GCM10010394_23880</name>
</gene>
<evidence type="ECO:0000313" key="1">
    <source>
        <dbReference type="EMBL" id="GAA0593763.1"/>
    </source>
</evidence>
<dbReference type="RefSeq" id="WP_344073260.1">
    <property type="nucleotide sequence ID" value="NZ_BAAACA010000014.1"/>
</dbReference>